<sequence length="318" mass="33490">MNPRVIVAGEALIDLIVDDDPRHPTAVPGGSPANTAIALARLGTPVSFLGRFGDDTFGRLLRTNLAADGVDLAYAVAADEPASLAVVTRTPDGPAYGFHVSGTADWAWRQAELPAQLPADVGAVHAGSLALALEPGASVLGRWFAAQREHRVTSFDPNVRPALVGPRAEYARRLTALWAVSDLVKVSVEDLQWVYPDTDPVAVALNLQDDLGTPLVVVTLGGDGAVALHSGLSYRRRADPVSVVDTVGAGDTFTGGLLHWLDENGSLSRDGLRSLTDRAIDQALEFAITVAGLACTRPGADPPRRAEADAAIRRHQVE</sequence>
<accession>A0ABR7L0D7</accession>
<evidence type="ECO:0000256" key="1">
    <source>
        <dbReference type="ARBA" id="ARBA00010688"/>
    </source>
</evidence>
<evidence type="ECO:0000256" key="6">
    <source>
        <dbReference type="RuleBase" id="RU003704"/>
    </source>
</evidence>
<dbReference type="InterPro" id="IPR029056">
    <property type="entry name" value="Ribokinase-like"/>
</dbReference>
<evidence type="ECO:0000313" key="9">
    <source>
        <dbReference type="EMBL" id="MBC6446162.1"/>
    </source>
</evidence>
<feature type="compositionally biased region" description="Basic and acidic residues" evidence="7">
    <location>
        <begin position="302"/>
        <end position="318"/>
    </location>
</feature>
<comment type="similarity">
    <text evidence="1 6">Belongs to the carbohydrate kinase PfkB family.</text>
</comment>
<dbReference type="Pfam" id="PF00294">
    <property type="entry name" value="PfkB"/>
    <property type="match status" value="1"/>
</dbReference>
<evidence type="ECO:0000256" key="7">
    <source>
        <dbReference type="SAM" id="MobiDB-lite"/>
    </source>
</evidence>
<name>A0ABR7L0D7_9PSEU</name>
<dbReference type="SUPFAM" id="SSF53613">
    <property type="entry name" value="Ribokinase-like"/>
    <property type="match status" value="1"/>
</dbReference>
<dbReference type="RefSeq" id="WP_187218196.1">
    <property type="nucleotide sequence ID" value="NZ_JABVED010000001.1"/>
</dbReference>
<dbReference type="InterPro" id="IPR011611">
    <property type="entry name" value="PfkB_dom"/>
</dbReference>
<dbReference type="GO" id="GO:0016301">
    <property type="term" value="F:kinase activity"/>
    <property type="evidence" value="ECO:0007669"/>
    <property type="project" value="UniProtKB-KW"/>
</dbReference>
<organism evidence="9 10">
    <name type="scientific">Actinokineospora xionganensis</name>
    <dbReference type="NCBI Taxonomy" id="2684470"/>
    <lineage>
        <taxon>Bacteria</taxon>
        <taxon>Bacillati</taxon>
        <taxon>Actinomycetota</taxon>
        <taxon>Actinomycetes</taxon>
        <taxon>Pseudonocardiales</taxon>
        <taxon>Pseudonocardiaceae</taxon>
        <taxon>Actinokineospora</taxon>
    </lineage>
</organism>
<dbReference type="PROSITE" id="PS00584">
    <property type="entry name" value="PFKB_KINASES_2"/>
    <property type="match status" value="1"/>
</dbReference>
<evidence type="ECO:0000313" key="10">
    <source>
        <dbReference type="Proteomes" id="UP000734823"/>
    </source>
</evidence>
<proteinExistence type="inferred from homology"/>
<dbReference type="InterPro" id="IPR002139">
    <property type="entry name" value="Ribo/fructo_kinase"/>
</dbReference>
<evidence type="ECO:0000256" key="2">
    <source>
        <dbReference type="ARBA" id="ARBA00022679"/>
    </source>
</evidence>
<dbReference type="Proteomes" id="UP000734823">
    <property type="component" value="Unassembled WGS sequence"/>
</dbReference>
<reference evidence="9 10" key="1">
    <citation type="submission" date="2020-06" db="EMBL/GenBank/DDBJ databases">
        <title>Actinokineospora xiongansis sp. nov., isolated from soil of Baiyangdian.</title>
        <authorList>
            <person name="Zhang X."/>
        </authorList>
    </citation>
    <scope>NUCLEOTIDE SEQUENCE [LARGE SCALE GENOMIC DNA]</scope>
    <source>
        <strain evidence="9 10">HBU206404</strain>
    </source>
</reference>
<gene>
    <name evidence="9" type="ORF">GPZ80_03110</name>
</gene>
<keyword evidence="4 6" id="KW-0418">Kinase</keyword>
<dbReference type="PANTHER" id="PTHR43085:SF1">
    <property type="entry name" value="PSEUDOURIDINE KINASE-RELATED"/>
    <property type="match status" value="1"/>
</dbReference>
<dbReference type="InterPro" id="IPR002173">
    <property type="entry name" value="Carboh/pur_kinase_PfkB_CS"/>
</dbReference>
<evidence type="ECO:0000259" key="8">
    <source>
        <dbReference type="Pfam" id="PF00294"/>
    </source>
</evidence>
<dbReference type="EMBL" id="JABVED010000001">
    <property type="protein sequence ID" value="MBC6446162.1"/>
    <property type="molecule type" value="Genomic_DNA"/>
</dbReference>
<evidence type="ECO:0000256" key="5">
    <source>
        <dbReference type="ARBA" id="ARBA00022840"/>
    </source>
</evidence>
<comment type="caution">
    <text evidence="9">The sequence shown here is derived from an EMBL/GenBank/DDBJ whole genome shotgun (WGS) entry which is preliminary data.</text>
</comment>
<keyword evidence="5" id="KW-0067">ATP-binding</keyword>
<dbReference type="PRINTS" id="PR00990">
    <property type="entry name" value="RIBOKINASE"/>
</dbReference>
<dbReference type="InterPro" id="IPR050306">
    <property type="entry name" value="PfkB_Carbo_kinase"/>
</dbReference>
<protein>
    <submittedName>
        <fullName evidence="9">Carbohydrate kinase</fullName>
    </submittedName>
</protein>
<dbReference type="Gene3D" id="3.40.1190.20">
    <property type="match status" value="1"/>
</dbReference>
<evidence type="ECO:0000256" key="3">
    <source>
        <dbReference type="ARBA" id="ARBA00022741"/>
    </source>
</evidence>
<dbReference type="PANTHER" id="PTHR43085">
    <property type="entry name" value="HEXOKINASE FAMILY MEMBER"/>
    <property type="match status" value="1"/>
</dbReference>
<dbReference type="CDD" id="cd01167">
    <property type="entry name" value="bac_FRK"/>
    <property type="match status" value="1"/>
</dbReference>
<feature type="region of interest" description="Disordered" evidence="7">
    <location>
        <begin position="298"/>
        <end position="318"/>
    </location>
</feature>
<feature type="domain" description="Carbohydrate kinase PfkB" evidence="8">
    <location>
        <begin position="4"/>
        <end position="303"/>
    </location>
</feature>
<evidence type="ECO:0000256" key="4">
    <source>
        <dbReference type="ARBA" id="ARBA00022777"/>
    </source>
</evidence>
<keyword evidence="10" id="KW-1185">Reference proteome</keyword>
<keyword evidence="3" id="KW-0547">Nucleotide-binding</keyword>
<keyword evidence="2 6" id="KW-0808">Transferase</keyword>
<dbReference type="PROSITE" id="PS00583">
    <property type="entry name" value="PFKB_KINASES_1"/>
    <property type="match status" value="1"/>
</dbReference>